<comment type="caution">
    <text evidence="6">The sequence shown here is derived from an EMBL/GenBank/DDBJ whole genome shotgun (WGS) entry which is preliminary data.</text>
</comment>
<keyword evidence="2" id="KW-0964">Secreted</keyword>
<dbReference type="EMBL" id="BTGU01000007">
    <property type="protein sequence ID" value="GMN37696.1"/>
    <property type="molecule type" value="Genomic_DNA"/>
</dbReference>
<gene>
    <name evidence="6" type="ORF">TIFTF001_007043</name>
</gene>
<organism evidence="6 7">
    <name type="scientific">Ficus carica</name>
    <name type="common">Common fig</name>
    <dbReference type="NCBI Taxonomy" id="3494"/>
    <lineage>
        <taxon>Eukaryota</taxon>
        <taxon>Viridiplantae</taxon>
        <taxon>Streptophyta</taxon>
        <taxon>Embryophyta</taxon>
        <taxon>Tracheophyta</taxon>
        <taxon>Spermatophyta</taxon>
        <taxon>Magnoliopsida</taxon>
        <taxon>eudicotyledons</taxon>
        <taxon>Gunneridae</taxon>
        <taxon>Pentapetalae</taxon>
        <taxon>rosids</taxon>
        <taxon>fabids</taxon>
        <taxon>Rosales</taxon>
        <taxon>Moraceae</taxon>
        <taxon>Ficeae</taxon>
        <taxon>Ficus</taxon>
    </lineage>
</organism>
<dbReference type="InterPro" id="IPR032675">
    <property type="entry name" value="LRR_dom_sf"/>
</dbReference>
<proteinExistence type="predicted"/>
<dbReference type="InterPro" id="IPR051582">
    <property type="entry name" value="LRR_extensin-like_regulator"/>
</dbReference>
<comment type="subcellular location">
    <subcellularLocation>
        <location evidence="1">Secreted</location>
    </subcellularLocation>
</comment>
<dbReference type="Gene3D" id="3.80.10.10">
    <property type="entry name" value="Ribonuclease Inhibitor"/>
    <property type="match status" value="2"/>
</dbReference>
<dbReference type="PANTHER" id="PTHR32093:SF128">
    <property type="entry name" value="LEUCINE-RICH REPEAT-CONTAINING N-TERMINAL PLANT-TYPE DOMAIN-CONTAINING PROTEIN"/>
    <property type="match status" value="1"/>
</dbReference>
<evidence type="ECO:0000313" key="7">
    <source>
        <dbReference type="Proteomes" id="UP001187192"/>
    </source>
</evidence>
<keyword evidence="7" id="KW-1185">Reference proteome</keyword>
<evidence type="ECO:0000256" key="3">
    <source>
        <dbReference type="ARBA" id="ARBA00022614"/>
    </source>
</evidence>
<keyword evidence="5" id="KW-0677">Repeat</keyword>
<name>A0AA88A5J2_FICCA</name>
<evidence type="ECO:0000313" key="6">
    <source>
        <dbReference type="EMBL" id="GMN37696.1"/>
    </source>
</evidence>
<dbReference type="AlphaFoldDB" id="A0AA88A5J2"/>
<dbReference type="SUPFAM" id="SSF52058">
    <property type="entry name" value="L domain-like"/>
    <property type="match status" value="1"/>
</dbReference>
<accession>A0AA88A5J2</accession>
<dbReference type="Proteomes" id="UP001187192">
    <property type="component" value="Unassembled WGS sequence"/>
</dbReference>
<dbReference type="InterPro" id="IPR001611">
    <property type="entry name" value="Leu-rich_rpt"/>
</dbReference>
<reference evidence="6" key="1">
    <citation type="submission" date="2023-07" db="EMBL/GenBank/DDBJ databases">
        <title>draft genome sequence of fig (Ficus carica).</title>
        <authorList>
            <person name="Takahashi T."/>
            <person name="Nishimura K."/>
        </authorList>
    </citation>
    <scope>NUCLEOTIDE SEQUENCE</scope>
</reference>
<evidence type="ECO:0000256" key="2">
    <source>
        <dbReference type="ARBA" id="ARBA00022525"/>
    </source>
</evidence>
<dbReference type="Pfam" id="PF00560">
    <property type="entry name" value="LRR_1"/>
    <property type="match status" value="1"/>
</dbReference>
<keyword evidence="4" id="KW-0732">Signal</keyword>
<dbReference type="PANTHER" id="PTHR32093">
    <property type="entry name" value="LEUCINE-RICH REPEAT EXTENSIN-LIKE PROTEIN 3-RELATED"/>
    <property type="match status" value="1"/>
</dbReference>
<keyword evidence="3" id="KW-0433">Leucine-rich repeat</keyword>
<protein>
    <submittedName>
        <fullName evidence="6">Uncharacterized protein</fullName>
    </submittedName>
</protein>
<evidence type="ECO:0000256" key="5">
    <source>
        <dbReference type="ARBA" id="ARBA00022737"/>
    </source>
</evidence>
<evidence type="ECO:0000256" key="4">
    <source>
        <dbReference type="ARBA" id="ARBA00022729"/>
    </source>
</evidence>
<sequence>MGSSKNKMGSTFRIMISFFFFILLISSPNCLVICQLDIDLGPLPLIPDLLNFLDQRLAIVYPIIQTFKNIITSDPLGITKTWVGSDVCSYTGFYCGTPPDNATAVVIASIDFNGFGLSAPTLDGFLDQLPDLAVFHANSNNFTGTISPKIANLRYLFELDLSNNNLVGTFPKAVLALKGLSFLDIRFNSFTGAVPAQIFMQTLDFVFLNDNNFVQTLPQTLGSTTVAYLTLANNMFTGPIPRSIGDASASLREILLLNNLLTGCVPYEIGFLKETVLFDAANNLLTGPLPRSLGCLRKIEVLNFAENLLYGNIPEEICKLRSLANFSLSDNYFTSVGPECEKAIKSGVLDVRKNCIRGLPEQRSAAECAAFLLKPRSCLNSSSYNLLPFEKLTN</sequence>
<evidence type="ECO:0000256" key="1">
    <source>
        <dbReference type="ARBA" id="ARBA00004613"/>
    </source>
</evidence>
<dbReference type="GO" id="GO:0005576">
    <property type="term" value="C:extracellular region"/>
    <property type="evidence" value="ECO:0007669"/>
    <property type="project" value="UniProtKB-SubCell"/>
</dbReference>